<protein>
    <submittedName>
        <fullName evidence="1">Uncharacterized protein</fullName>
    </submittedName>
</protein>
<dbReference type="Proteomes" id="UP001066276">
    <property type="component" value="Chromosome 2_1"/>
</dbReference>
<dbReference type="EMBL" id="JANPWB010000003">
    <property type="protein sequence ID" value="KAJ1203318.1"/>
    <property type="molecule type" value="Genomic_DNA"/>
</dbReference>
<keyword evidence="2" id="KW-1185">Reference proteome</keyword>
<accession>A0AAV7VSJ2</accession>
<organism evidence="1 2">
    <name type="scientific">Pleurodeles waltl</name>
    <name type="common">Iberian ribbed newt</name>
    <dbReference type="NCBI Taxonomy" id="8319"/>
    <lineage>
        <taxon>Eukaryota</taxon>
        <taxon>Metazoa</taxon>
        <taxon>Chordata</taxon>
        <taxon>Craniata</taxon>
        <taxon>Vertebrata</taxon>
        <taxon>Euteleostomi</taxon>
        <taxon>Amphibia</taxon>
        <taxon>Batrachia</taxon>
        <taxon>Caudata</taxon>
        <taxon>Salamandroidea</taxon>
        <taxon>Salamandridae</taxon>
        <taxon>Pleurodelinae</taxon>
        <taxon>Pleurodeles</taxon>
    </lineage>
</organism>
<sequence length="191" mass="20064">MLLWAEGWGSLLDFEGFGADGSVPGRPPPKGSQREKVRLLDRISQSIKAAAYQPIAGLWCLLCSSRLFWDSVLPPAGSTPRSSAHVLAVSGGGKGGQGGILQMPGAPRFAAEGGTPPKLGPLALKATAHRLTAGLDLGFCSSWLCRGEHAPPSATVPLIPRIQPGNDWGTLGAPRHLLPRRAARRPAELFP</sequence>
<gene>
    <name evidence="1" type="ORF">NDU88_007106</name>
</gene>
<name>A0AAV7VSJ2_PLEWA</name>
<comment type="caution">
    <text evidence="1">The sequence shown here is derived from an EMBL/GenBank/DDBJ whole genome shotgun (WGS) entry which is preliminary data.</text>
</comment>
<proteinExistence type="predicted"/>
<evidence type="ECO:0000313" key="2">
    <source>
        <dbReference type="Proteomes" id="UP001066276"/>
    </source>
</evidence>
<dbReference type="AlphaFoldDB" id="A0AAV7VSJ2"/>
<reference evidence="1" key="1">
    <citation type="journal article" date="2022" name="bioRxiv">
        <title>Sequencing and chromosome-scale assembly of the giantPleurodeles waltlgenome.</title>
        <authorList>
            <person name="Brown T."/>
            <person name="Elewa A."/>
            <person name="Iarovenko S."/>
            <person name="Subramanian E."/>
            <person name="Araus A.J."/>
            <person name="Petzold A."/>
            <person name="Susuki M."/>
            <person name="Suzuki K.-i.T."/>
            <person name="Hayashi T."/>
            <person name="Toyoda A."/>
            <person name="Oliveira C."/>
            <person name="Osipova E."/>
            <person name="Leigh N.D."/>
            <person name="Simon A."/>
            <person name="Yun M.H."/>
        </authorList>
    </citation>
    <scope>NUCLEOTIDE SEQUENCE</scope>
    <source>
        <strain evidence="1">20211129_DDA</strain>
        <tissue evidence="1">Liver</tissue>
    </source>
</reference>
<evidence type="ECO:0000313" key="1">
    <source>
        <dbReference type="EMBL" id="KAJ1203318.1"/>
    </source>
</evidence>